<keyword evidence="1" id="KW-1133">Transmembrane helix</keyword>
<sequence>MTYVIKGAINIVVGLIAICSLVTIGEIPEFLI</sequence>
<feature type="non-terminal residue" evidence="2">
    <location>
        <position position="32"/>
    </location>
</feature>
<accession>X1HL67</accession>
<feature type="transmembrane region" description="Helical" evidence="1">
    <location>
        <begin position="7"/>
        <end position="27"/>
    </location>
</feature>
<gene>
    <name evidence="2" type="ORF">S03H2_51055</name>
</gene>
<name>X1HL67_9ZZZZ</name>
<reference evidence="2" key="1">
    <citation type="journal article" date="2014" name="Front. Microbiol.">
        <title>High frequency of phylogenetically diverse reductive dehalogenase-homologous genes in deep subseafloor sedimentary metagenomes.</title>
        <authorList>
            <person name="Kawai M."/>
            <person name="Futagami T."/>
            <person name="Toyoda A."/>
            <person name="Takaki Y."/>
            <person name="Nishi S."/>
            <person name="Hori S."/>
            <person name="Arai W."/>
            <person name="Tsubouchi T."/>
            <person name="Morono Y."/>
            <person name="Uchiyama I."/>
            <person name="Ito T."/>
            <person name="Fujiyama A."/>
            <person name="Inagaki F."/>
            <person name="Takami H."/>
        </authorList>
    </citation>
    <scope>NUCLEOTIDE SEQUENCE</scope>
    <source>
        <strain evidence="2">Expedition CK06-06</strain>
    </source>
</reference>
<organism evidence="2">
    <name type="scientific">marine sediment metagenome</name>
    <dbReference type="NCBI Taxonomy" id="412755"/>
    <lineage>
        <taxon>unclassified sequences</taxon>
        <taxon>metagenomes</taxon>
        <taxon>ecological metagenomes</taxon>
    </lineage>
</organism>
<dbReference type="AlphaFoldDB" id="X1HL67"/>
<keyword evidence="1" id="KW-0472">Membrane</keyword>
<proteinExistence type="predicted"/>
<keyword evidence="1" id="KW-0812">Transmembrane</keyword>
<evidence type="ECO:0000256" key="1">
    <source>
        <dbReference type="SAM" id="Phobius"/>
    </source>
</evidence>
<dbReference type="EMBL" id="BARU01032365">
    <property type="protein sequence ID" value="GAH70227.1"/>
    <property type="molecule type" value="Genomic_DNA"/>
</dbReference>
<evidence type="ECO:0000313" key="2">
    <source>
        <dbReference type="EMBL" id="GAH70227.1"/>
    </source>
</evidence>
<protein>
    <submittedName>
        <fullName evidence="2">Uncharacterized protein</fullName>
    </submittedName>
</protein>
<comment type="caution">
    <text evidence="2">The sequence shown here is derived from an EMBL/GenBank/DDBJ whole genome shotgun (WGS) entry which is preliminary data.</text>
</comment>